<evidence type="ECO:0000313" key="4">
    <source>
        <dbReference type="Proteomes" id="UP001204376"/>
    </source>
</evidence>
<proteinExistence type="predicted"/>
<organism evidence="3 4">
    <name type="scientific">Mucilaginibacter aquariorum</name>
    <dbReference type="NCBI Taxonomy" id="2967225"/>
    <lineage>
        <taxon>Bacteria</taxon>
        <taxon>Pseudomonadati</taxon>
        <taxon>Bacteroidota</taxon>
        <taxon>Sphingobacteriia</taxon>
        <taxon>Sphingobacteriales</taxon>
        <taxon>Sphingobacteriaceae</taxon>
        <taxon>Mucilaginibacter</taxon>
    </lineage>
</organism>
<feature type="chain" id="PRO_5047135999" evidence="2">
    <location>
        <begin position="21"/>
        <end position="192"/>
    </location>
</feature>
<sequence>MKTLFIIILFCSIVSFKAAAQDTIQYKDLPSYIGRKVKVIMRVISFDLRKEYIYLYMGNFYPNQELTIIVKRYNGKKRIRLNKDIILGQVAVSSTGYIATYDEGPDTTKSYNDAGINKAFEKVHSGNSIGLNTPFKWHLKYTPRTEPIDLRGKLVMLITQQKQIGATYHPPPGNFNYLPPTWSDDSFNDNTP</sequence>
<feature type="region of interest" description="Disordered" evidence="1">
    <location>
        <begin position="168"/>
        <end position="192"/>
    </location>
</feature>
<gene>
    <name evidence="3" type="ORF">NPE20_26400</name>
</gene>
<dbReference type="EMBL" id="JANHOH010000016">
    <property type="protein sequence ID" value="MCQ6961532.1"/>
    <property type="molecule type" value="Genomic_DNA"/>
</dbReference>
<name>A0ABT1TA70_9SPHI</name>
<accession>A0ABT1TA70</accession>
<comment type="caution">
    <text evidence="3">The sequence shown here is derived from an EMBL/GenBank/DDBJ whole genome shotgun (WGS) entry which is preliminary data.</text>
</comment>
<dbReference type="Proteomes" id="UP001204376">
    <property type="component" value="Unassembled WGS sequence"/>
</dbReference>
<feature type="signal peptide" evidence="2">
    <location>
        <begin position="1"/>
        <end position="20"/>
    </location>
</feature>
<evidence type="ECO:0000256" key="2">
    <source>
        <dbReference type="SAM" id="SignalP"/>
    </source>
</evidence>
<feature type="compositionally biased region" description="Polar residues" evidence="1">
    <location>
        <begin position="183"/>
        <end position="192"/>
    </location>
</feature>
<keyword evidence="2" id="KW-0732">Signal</keyword>
<protein>
    <submittedName>
        <fullName evidence="3">Uncharacterized protein</fullName>
    </submittedName>
</protein>
<evidence type="ECO:0000313" key="3">
    <source>
        <dbReference type="EMBL" id="MCQ6961532.1"/>
    </source>
</evidence>
<dbReference type="RefSeq" id="WP_256541697.1">
    <property type="nucleotide sequence ID" value="NZ_JANHOH010000016.1"/>
</dbReference>
<evidence type="ECO:0000256" key="1">
    <source>
        <dbReference type="SAM" id="MobiDB-lite"/>
    </source>
</evidence>
<keyword evidence="4" id="KW-1185">Reference proteome</keyword>
<reference evidence="3 4" key="1">
    <citation type="submission" date="2022-07" db="EMBL/GenBank/DDBJ databases">
        <title>Mucilaginibacter sp. JC4.</title>
        <authorList>
            <person name="Le V."/>
            <person name="Ko S.-R."/>
            <person name="Ahn C.-Y."/>
            <person name="Oh H.-M."/>
        </authorList>
    </citation>
    <scope>NUCLEOTIDE SEQUENCE [LARGE SCALE GENOMIC DNA]</scope>
    <source>
        <strain evidence="3 4">JC4</strain>
    </source>
</reference>